<name>A0A9X3A9E5_9BACT</name>
<feature type="compositionally biased region" description="Basic and acidic residues" evidence="1">
    <location>
        <begin position="19"/>
        <end position="28"/>
    </location>
</feature>
<dbReference type="GO" id="GO:0006355">
    <property type="term" value="P:regulation of DNA-templated transcription"/>
    <property type="evidence" value="ECO:0007669"/>
    <property type="project" value="InterPro"/>
</dbReference>
<dbReference type="Gene3D" id="1.10.1220.10">
    <property type="entry name" value="Met repressor-like"/>
    <property type="match status" value="1"/>
</dbReference>
<gene>
    <name evidence="2" type="ORF">GGP45_003216</name>
</gene>
<evidence type="ECO:0008006" key="4">
    <source>
        <dbReference type="Google" id="ProtNLM"/>
    </source>
</evidence>
<dbReference type="RefSeq" id="WP_259040519.1">
    <property type="nucleotide sequence ID" value="NZ_JANUBL010000011.1"/>
</dbReference>
<feature type="region of interest" description="Disordered" evidence="1">
    <location>
        <begin position="1"/>
        <end position="41"/>
    </location>
</feature>
<reference evidence="2" key="1">
    <citation type="submission" date="2022-08" db="EMBL/GenBank/DDBJ databases">
        <title>Genomic Encyclopedia of Type Strains, Phase V (KMG-V): Genome sequencing to study the core and pangenomes of soil and plant-associated prokaryotes.</title>
        <authorList>
            <person name="Whitman W."/>
        </authorList>
    </citation>
    <scope>NUCLEOTIDE SEQUENCE</scope>
    <source>
        <strain evidence="2">SP3026</strain>
    </source>
</reference>
<dbReference type="InterPro" id="IPR053842">
    <property type="entry name" value="NikA-like"/>
</dbReference>
<feature type="compositionally biased region" description="Low complexity" evidence="1">
    <location>
        <begin position="1"/>
        <end position="12"/>
    </location>
</feature>
<evidence type="ECO:0000313" key="2">
    <source>
        <dbReference type="EMBL" id="MCS4122848.1"/>
    </source>
</evidence>
<evidence type="ECO:0000313" key="3">
    <source>
        <dbReference type="Proteomes" id="UP001155144"/>
    </source>
</evidence>
<comment type="caution">
    <text evidence="2">The sequence shown here is derived from an EMBL/GenBank/DDBJ whole genome shotgun (WGS) entry which is preliminary data.</text>
</comment>
<accession>A0A9X3A9E5</accession>
<organism evidence="2 3">
    <name type="scientific">Salinibacter ruber</name>
    <dbReference type="NCBI Taxonomy" id="146919"/>
    <lineage>
        <taxon>Bacteria</taxon>
        <taxon>Pseudomonadati</taxon>
        <taxon>Rhodothermota</taxon>
        <taxon>Rhodothermia</taxon>
        <taxon>Rhodothermales</taxon>
        <taxon>Salinibacteraceae</taxon>
        <taxon>Salinibacter</taxon>
    </lineage>
</organism>
<sequence length="118" mass="12942">MSSGSSSRSSSGGSQGGRPRKDPEERRTISHGLYLNQKEKRELEKRAEAAGLSVNSYLRRSALGGEPISETAERKTLTELRSIGTTLEQLAHQTTSGKVEAQTQYALADLRKAINRLR</sequence>
<proteinExistence type="predicted"/>
<dbReference type="Proteomes" id="UP001155144">
    <property type="component" value="Unassembled WGS sequence"/>
</dbReference>
<evidence type="ECO:0000256" key="1">
    <source>
        <dbReference type="SAM" id="MobiDB-lite"/>
    </source>
</evidence>
<dbReference type="Pfam" id="PF21983">
    <property type="entry name" value="NikA-like"/>
    <property type="match status" value="1"/>
</dbReference>
<protein>
    <recommendedName>
        <fullName evidence="4">Mobilization protein</fullName>
    </recommendedName>
</protein>
<dbReference type="AlphaFoldDB" id="A0A9X3A9E5"/>
<dbReference type="EMBL" id="JANUBL010000011">
    <property type="protein sequence ID" value="MCS4122848.1"/>
    <property type="molecule type" value="Genomic_DNA"/>
</dbReference>
<dbReference type="InterPro" id="IPR013321">
    <property type="entry name" value="Arc_rbn_hlx_hlx"/>
</dbReference>